<keyword evidence="3" id="KW-1185">Reference proteome</keyword>
<name>A0ABV1HPN0_9FIRM</name>
<comment type="caution">
    <text evidence="2">The sequence shown here is derived from an EMBL/GenBank/DDBJ whole genome shotgun (WGS) entry which is preliminary data.</text>
</comment>
<evidence type="ECO:0000259" key="1">
    <source>
        <dbReference type="Pfam" id="PF04073"/>
    </source>
</evidence>
<accession>A0ABV1HPN0</accession>
<evidence type="ECO:0000313" key="2">
    <source>
        <dbReference type="EMBL" id="MEQ2563563.1"/>
    </source>
</evidence>
<dbReference type="CDD" id="cd04333">
    <property type="entry name" value="ProX_deacylase"/>
    <property type="match status" value="1"/>
</dbReference>
<evidence type="ECO:0000313" key="3">
    <source>
        <dbReference type="Proteomes" id="UP001437460"/>
    </source>
</evidence>
<dbReference type="InterPro" id="IPR036754">
    <property type="entry name" value="YbaK/aa-tRNA-synt-asso_dom_sf"/>
</dbReference>
<protein>
    <submittedName>
        <fullName evidence="2">YbaK/EbsC family protein</fullName>
    </submittedName>
</protein>
<dbReference type="EMBL" id="JBBMFJ010000021">
    <property type="protein sequence ID" value="MEQ2563563.1"/>
    <property type="molecule type" value="Genomic_DNA"/>
</dbReference>
<organism evidence="2 3">
    <name type="scientific">Ventrimonas faecis</name>
    <dbReference type="NCBI Taxonomy" id="3133170"/>
    <lineage>
        <taxon>Bacteria</taxon>
        <taxon>Bacillati</taxon>
        <taxon>Bacillota</taxon>
        <taxon>Clostridia</taxon>
        <taxon>Lachnospirales</taxon>
        <taxon>Lachnospiraceae</taxon>
        <taxon>Ventrimonas</taxon>
    </lineage>
</organism>
<dbReference type="Gene3D" id="3.90.960.10">
    <property type="entry name" value="YbaK/aminoacyl-tRNA synthetase-associated domain"/>
    <property type="match status" value="1"/>
</dbReference>
<gene>
    <name evidence="2" type="ORF">WMO41_10405</name>
</gene>
<reference evidence="2 3" key="1">
    <citation type="submission" date="2024-03" db="EMBL/GenBank/DDBJ databases">
        <title>Human intestinal bacterial collection.</title>
        <authorList>
            <person name="Pauvert C."/>
            <person name="Hitch T.C.A."/>
            <person name="Clavel T."/>
        </authorList>
    </citation>
    <scope>NUCLEOTIDE SEQUENCE [LARGE SCALE GENOMIC DNA]</scope>
    <source>
        <strain evidence="2 3">CLA-AP-H27</strain>
    </source>
</reference>
<dbReference type="InterPro" id="IPR007214">
    <property type="entry name" value="YbaK/aa-tRNA-synth-assoc-dom"/>
</dbReference>
<dbReference type="RefSeq" id="WP_349229692.1">
    <property type="nucleotide sequence ID" value="NZ_JBBMFJ010000021.1"/>
</dbReference>
<feature type="domain" description="YbaK/aminoacyl-tRNA synthetase-associated" evidence="1">
    <location>
        <begin position="51"/>
        <end position="167"/>
    </location>
</feature>
<dbReference type="Proteomes" id="UP001437460">
    <property type="component" value="Unassembled WGS sequence"/>
</dbReference>
<dbReference type="PANTHER" id="PTHR30411">
    <property type="entry name" value="CYTOPLASMIC PROTEIN"/>
    <property type="match status" value="1"/>
</dbReference>
<proteinExistence type="predicted"/>
<dbReference type="SUPFAM" id="SSF55826">
    <property type="entry name" value="YbaK/ProRS associated domain"/>
    <property type="match status" value="1"/>
</dbReference>
<sequence length="184" mass="20370">MAEGRRTLYVWRLSVYQNETSEVQKNMSLEKAKAYLESKGFLDHVIELRDSTATVQKAAAALGVEPAMIAKTMSFLQGEKTVLILTEGTAKVDNRKYKDTFHVKAKMIPFDEVEQYVGHAPGGVCPFGINEGVEVYLDESLRQFEVVYPAAGNDHSAVKLTIPELEKAAGAKGWVDVCKEPEES</sequence>
<dbReference type="PANTHER" id="PTHR30411:SF1">
    <property type="entry name" value="CYTOPLASMIC PROTEIN"/>
    <property type="match status" value="1"/>
</dbReference>
<dbReference type="Pfam" id="PF04073">
    <property type="entry name" value="tRNA_edit"/>
    <property type="match status" value="1"/>
</dbReference>